<protein>
    <submittedName>
        <fullName evidence="3">Uncharacterized protein</fullName>
    </submittedName>
</protein>
<keyword evidence="2" id="KW-0812">Transmembrane</keyword>
<evidence type="ECO:0000313" key="3">
    <source>
        <dbReference type="EMBL" id="ARX81223.1"/>
    </source>
</evidence>
<keyword evidence="2" id="KW-0472">Membrane</keyword>
<feature type="transmembrane region" description="Helical" evidence="2">
    <location>
        <begin position="70"/>
        <end position="89"/>
    </location>
</feature>
<evidence type="ECO:0000313" key="4">
    <source>
        <dbReference type="Proteomes" id="UP000195880"/>
    </source>
</evidence>
<keyword evidence="4" id="KW-1185">Reference proteome</keyword>
<feature type="transmembrane region" description="Helical" evidence="2">
    <location>
        <begin position="243"/>
        <end position="268"/>
    </location>
</feature>
<feature type="region of interest" description="Disordered" evidence="1">
    <location>
        <begin position="170"/>
        <end position="189"/>
    </location>
</feature>
<dbReference type="EMBL" id="CP021748">
    <property type="protein sequence ID" value="ARX81223.1"/>
    <property type="molecule type" value="Genomic_DNA"/>
</dbReference>
<evidence type="ECO:0000256" key="1">
    <source>
        <dbReference type="SAM" id="MobiDB-lite"/>
    </source>
</evidence>
<dbReference type="RefSeq" id="WP_237306860.1">
    <property type="nucleotide sequence ID" value="NZ_CP021748.1"/>
</dbReference>
<dbReference type="eggNOG" id="ENOG5032UF7">
    <property type="taxonomic scope" value="Bacteria"/>
</dbReference>
<feature type="transmembrane region" description="Helical" evidence="2">
    <location>
        <begin position="101"/>
        <end position="126"/>
    </location>
</feature>
<reference evidence="3 4" key="1">
    <citation type="submission" date="2017-05" db="EMBL/GenBank/DDBJ databases">
        <title>Streptomyces alboflavus Genome sequencing and assembly.</title>
        <authorList>
            <person name="Wang Y."/>
            <person name="Du B."/>
            <person name="Ding Y."/>
            <person name="Liu H."/>
            <person name="Hou Q."/>
            <person name="Liu K."/>
            <person name="Wang C."/>
            <person name="Yao L."/>
        </authorList>
    </citation>
    <scope>NUCLEOTIDE SEQUENCE [LARGE SCALE GENOMIC DNA]</scope>
    <source>
        <strain evidence="3 4">MDJK44</strain>
    </source>
</reference>
<dbReference type="Proteomes" id="UP000195880">
    <property type="component" value="Chromosome"/>
</dbReference>
<evidence type="ECO:0000256" key="2">
    <source>
        <dbReference type="SAM" id="Phobius"/>
    </source>
</evidence>
<feature type="transmembrane region" description="Helical" evidence="2">
    <location>
        <begin position="289"/>
        <end position="316"/>
    </location>
</feature>
<keyword evidence="2" id="KW-1133">Transmembrane helix</keyword>
<sequence length="384" mass="39952">MALPARTARTDTVPDPRASARARTAPWWRRWPAWAPRATAAWGVAYATAQTLWAATGTVVPLAGDRHTPAALQLLLAALALLAAAVGLATTRPLTRRARRAVGGALVVLIPALGWGVIGLPLYVVVLLSGSGLESATGLANLLLLTPGTALLGMVAVAYRRRRRGLCPRCGHPHPGDGEGPLSHPDASTAPRRTRRAAYVLLCGLLPWSVVKTVWLFGGDAIGVSGEAWQREMEADATGGARALASVGVDVTVLAALLGVFLTLGLTHRWGQVFPRWTLPLAGRRVPRLLPLIPAVLTGFALALYGTLLTCGALLMAAGVLSKPEPEGVFTTGSGLAWMVAFGGLAFGGLGWGLLVAARSYAGRTRPRCVLGAAAVKQPSTQAS</sequence>
<feature type="transmembrane region" description="Helical" evidence="2">
    <location>
        <begin position="138"/>
        <end position="159"/>
    </location>
</feature>
<dbReference type="AlphaFoldDB" id="A0A1Z1W470"/>
<feature type="transmembrane region" description="Helical" evidence="2">
    <location>
        <begin position="197"/>
        <end position="217"/>
    </location>
</feature>
<name>A0A1Z1W470_9ACTN</name>
<gene>
    <name evidence="3" type="ORF">SMD44_00621</name>
</gene>
<dbReference type="STRING" id="67267.GCA_000716675_02644"/>
<dbReference type="KEGG" id="salf:SMD44_00621"/>
<accession>A0A1Z1W470</accession>
<proteinExistence type="predicted"/>
<organism evidence="3 4">
    <name type="scientific">Streptomyces alboflavus</name>
    <dbReference type="NCBI Taxonomy" id="67267"/>
    <lineage>
        <taxon>Bacteria</taxon>
        <taxon>Bacillati</taxon>
        <taxon>Actinomycetota</taxon>
        <taxon>Actinomycetes</taxon>
        <taxon>Kitasatosporales</taxon>
        <taxon>Streptomycetaceae</taxon>
        <taxon>Streptomyces</taxon>
    </lineage>
</organism>
<feature type="transmembrane region" description="Helical" evidence="2">
    <location>
        <begin position="336"/>
        <end position="358"/>
    </location>
</feature>